<dbReference type="STRING" id="218851.A0A2G5E2X7"/>
<protein>
    <recommendedName>
        <fullName evidence="7">Pectinesterase</fullName>
        <ecNumber evidence="7">3.1.1.11</ecNumber>
    </recommendedName>
</protein>
<evidence type="ECO:0000256" key="5">
    <source>
        <dbReference type="ARBA" id="ARBA00023085"/>
    </source>
</evidence>
<organism evidence="9 10">
    <name type="scientific">Aquilegia coerulea</name>
    <name type="common">Rocky mountain columbine</name>
    <dbReference type="NCBI Taxonomy" id="218851"/>
    <lineage>
        <taxon>Eukaryota</taxon>
        <taxon>Viridiplantae</taxon>
        <taxon>Streptophyta</taxon>
        <taxon>Embryophyta</taxon>
        <taxon>Tracheophyta</taxon>
        <taxon>Spermatophyta</taxon>
        <taxon>Magnoliopsida</taxon>
        <taxon>Ranunculales</taxon>
        <taxon>Ranunculaceae</taxon>
        <taxon>Thalictroideae</taxon>
        <taxon>Aquilegia</taxon>
    </lineage>
</organism>
<feature type="active site" evidence="6">
    <location>
        <position position="306"/>
    </location>
</feature>
<evidence type="ECO:0000256" key="3">
    <source>
        <dbReference type="ARBA" id="ARBA00007786"/>
    </source>
</evidence>
<dbReference type="OrthoDB" id="2019149at2759"/>
<comment type="pathway">
    <text evidence="1 7">Glycan metabolism; pectin degradation; 2-dehydro-3-deoxy-D-gluconate from pectin: step 1/5.</text>
</comment>
<dbReference type="GO" id="GO:0030599">
    <property type="term" value="F:pectinesterase activity"/>
    <property type="evidence" value="ECO:0007669"/>
    <property type="project" value="UniProtKB-UniRule"/>
</dbReference>
<dbReference type="InterPro" id="IPR006501">
    <property type="entry name" value="Pectinesterase_inhib_dom"/>
</dbReference>
<evidence type="ECO:0000256" key="1">
    <source>
        <dbReference type="ARBA" id="ARBA00005184"/>
    </source>
</evidence>
<dbReference type="GO" id="GO:0004857">
    <property type="term" value="F:enzyme inhibitor activity"/>
    <property type="evidence" value="ECO:0007669"/>
    <property type="project" value="InterPro"/>
</dbReference>
<evidence type="ECO:0000313" key="9">
    <source>
        <dbReference type="EMBL" id="PIA50113.1"/>
    </source>
</evidence>
<dbReference type="FunFam" id="2.160.20.10:FF:000001">
    <property type="entry name" value="Pectinesterase"/>
    <property type="match status" value="1"/>
</dbReference>
<keyword evidence="5 7" id="KW-0063">Aspartyl esterase</keyword>
<dbReference type="InterPro" id="IPR012334">
    <property type="entry name" value="Pectin_lyas_fold"/>
</dbReference>
<dbReference type="GO" id="GO:0045490">
    <property type="term" value="P:pectin catabolic process"/>
    <property type="evidence" value="ECO:0007669"/>
    <property type="project" value="UniProtKB-UniRule"/>
</dbReference>
<dbReference type="Proteomes" id="UP000230069">
    <property type="component" value="Unassembled WGS sequence"/>
</dbReference>
<dbReference type="Pfam" id="PF04043">
    <property type="entry name" value="PMEI"/>
    <property type="match status" value="1"/>
</dbReference>
<dbReference type="EC" id="3.1.1.11" evidence="7"/>
<evidence type="ECO:0000313" key="10">
    <source>
        <dbReference type="Proteomes" id="UP000230069"/>
    </source>
</evidence>
<evidence type="ECO:0000259" key="8">
    <source>
        <dbReference type="SMART" id="SM00856"/>
    </source>
</evidence>
<sequence>MVMQLVHQAVVGATNWTRSASLNVVKEIENKVGYGENVYNALNDCVKLYEDSEERVGRLLVSSYGINDKLSWLSGVFTNHRTCLDELNYDKGSSSHFVVPQEAQNLTDLLSRALAFYGGLQSQQKEDKMTSTTLDLDINRGFLVSWDGKNSMAHYVVAKDGSGNFRTINEAVKALDQRNQNHHHRVVIYVKSGVYSENVEIKRNMKNVMFVGDGIDKTIVTGNRNVKDGATTYNSATFIVAGDGFWARDITFENTAGPQNHQAVAITVASDLSVFYRCSFKGYQDTLFVHSLRQFYRDCYVYGTVDFIFGNAAAVLQNCNILVRRPMDHQGNMITAQGRDDPNENTGISIHMSHVAPAPDLEVVKGSFKTFLGRPWKKYSRTVVLKTDLDGLIHPKGWDEWKGNFALSTLFYGEYMNSGNGASTAQRVNWPGFHVLNDPREAGRFTVNSFLQGENWIHMTGVPFSPGL</sequence>
<dbReference type="InterPro" id="IPR011050">
    <property type="entry name" value="Pectin_lyase_fold/virulence"/>
</dbReference>
<dbReference type="GO" id="GO:0042545">
    <property type="term" value="P:cell wall modification"/>
    <property type="evidence" value="ECO:0007669"/>
    <property type="project" value="UniProtKB-UniRule"/>
</dbReference>
<dbReference type="SUPFAM" id="SSF51126">
    <property type="entry name" value="Pectin lyase-like"/>
    <property type="match status" value="1"/>
</dbReference>
<evidence type="ECO:0000256" key="4">
    <source>
        <dbReference type="ARBA" id="ARBA00022801"/>
    </source>
</evidence>
<dbReference type="Pfam" id="PF01095">
    <property type="entry name" value="Pectinesterase"/>
    <property type="match status" value="1"/>
</dbReference>
<dbReference type="UniPathway" id="UPA00545">
    <property type="reaction ID" value="UER00823"/>
</dbReference>
<dbReference type="Gene3D" id="1.20.140.40">
    <property type="entry name" value="Invertase/pectin methylesterase inhibitor family protein"/>
    <property type="match status" value="1"/>
</dbReference>
<comment type="catalytic activity">
    <reaction evidence="7">
        <text>[(1-&gt;4)-alpha-D-galacturonosyl methyl ester](n) + n H2O = [(1-&gt;4)-alpha-D-galacturonosyl](n) + n methanol + n H(+)</text>
        <dbReference type="Rhea" id="RHEA:22380"/>
        <dbReference type="Rhea" id="RHEA-COMP:14570"/>
        <dbReference type="Rhea" id="RHEA-COMP:14573"/>
        <dbReference type="ChEBI" id="CHEBI:15377"/>
        <dbReference type="ChEBI" id="CHEBI:15378"/>
        <dbReference type="ChEBI" id="CHEBI:17790"/>
        <dbReference type="ChEBI" id="CHEBI:140522"/>
        <dbReference type="ChEBI" id="CHEBI:140523"/>
        <dbReference type="EC" id="3.1.1.11"/>
    </reaction>
</comment>
<feature type="domain" description="Pectinesterase inhibitor" evidence="8">
    <location>
        <begin position="1"/>
        <end position="116"/>
    </location>
</feature>
<evidence type="ECO:0000256" key="2">
    <source>
        <dbReference type="ARBA" id="ARBA00006027"/>
    </source>
</evidence>
<name>A0A2G5E2X7_AQUCA</name>
<dbReference type="InterPro" id="IPR033131">
    <property type="entry name" value="Pectinesterase_Asp_AS"/>
</dbReference>
<reference evidence="9 10" key="1">
    <citation type="submission" date="2017-09" db="EMBL/GenBank/DDBJ databases">
        <title>WGS assembly of Aquilegia coerulea Goldsmith.</title>
        <authorList>
            <person name="Hodges S."/>
            <person name="Kramer E."/>
            <person name="Nordborg M."/>
            <person name="Tomkins J."/>
            <person name="Borevitz J."/>
            <person name="Derieg N."/>
            <person name="Yan J."/>
            <person name="Mihaltcheva S."/>
            <person name="Hayes R.D."/>
            <person name="Rokhsar D."/>
        </authorList>
    </citation>
    <scope>NUCLEOTIDE SEQUENCE [LARGE SCALE GENOMIC DNA]</scope>
    <source>
        <strain evidence="10">cv. Goldsmith</strain>
    </source>
</reference>
<dbReference type="Gene3D" id="2.160.20.10">
    <property type="entry name" value="Single-stranded right-handed beta-helix, Pectin lyase-like"/>
    <property type="match status" value="1"/>
</dbReference>
<evidence type="ECO:0000256" key="7">
    <source>
        <dbReference type="RuleBase" id="RU000589"/>
    </source>
</evidence>
<dbReference type="FunCoup" id="A0A2G5E2X7">
    <property type="interactions" value="90"/>
</dbReference>
<gene>
    <name evidence="9" type="ORF">AQUCO_01300687v1</name>
</gene>
<accession>A0A2G5E2X7</accession>
<dbReference type="InterPro" id="IPR035513">
    <property type="entry name" value="Invertase/methylesterase_inhib"/>
</dbReference>
<dbReference type="EMBL" id="KZ305030">
    <property type="protein sequence ID" value="PIA50113.1"/>
    <property type="molecule type" value="Genomic_DNA"/>
</dbReference>
<dbReference type="PANTHER" id="PTHR31707">
    <property type="entry name" value="PECTINESTERASE"/>
    <property type="match status" value="1"/>
</dbReference>
<comment type="similarity">
    <text evidence="3">In the C-terminal section; belongs to the pectinesterase family.</text>
</comment>
<dbReference type="AlphaFoldDB" id="A0A2G5E2X7"/>
<keyword evidence="10" id="KW-1185">Reference proteome</keyword>
<keyword evidence="4 7" id="KW-0378">Hydrolase</keyword>
<dbReference type="PROSITE" id="PS00503">
    <property type="entry name" value="PECTINESTERASE_2"/>
    <property type="match status" value="1"/>
</dbReference>
<dbReference type="InterPro" id="IPR000070">
    <property type="entry name" value="Pectinesterase_cat"/>
</dbReference>
<dbReference type="SMART" id="SM00856">
    <property type="entry name" value="PMEI"/>
    <property type="match status" value="1"/>
</dbReference>
<proteinExistence type="inferred from homology"/>
<dbReference type="InParanoid" id="A0A2G5E2X7"/>
<dbReference type="SUPFAM" id="SSF101148">
    <property type="entry name" value="Plant invertase/pectin methylesterase inhibitor"/>
    <property type="match status" value="1"/>
</dbReference>
<comment type="similarity">
    <text evidence="2">In the N-terminal section; belongs to the PMEI family.</text>
</comment>
<evidence type="ECO:0000256" key="6">
    <source>
        <dbReference type="PROSITE-ProRule" id="PRU10040"/>
    </source>
</evidence>